<dbReference type="InterPro" id="IPR036871">
    <property type="entry name" value="PX_dom_sf"/>
</dbReference>
<dbReference type="Pfam" id="PF12825">
    <property type="entry name" value="DUF3818"/>
    <property type="match status" value="1"/>
</dbReference>
<accession>A0A1E3QZM6</accession>
<dbReference type="SUPFAM" id="SSF64268">
    <property type="entry name" value="PX domain"/>
    <property type="match status" value="1"/>
</dbReference>
<dbReference type="PANTHER" id="PTHR47185:SF1">
    <property type="entry name" value="PX DOMAIN-CONTAINING PROTEIN YPR097W"/>
    <property type="match status" value="1"/>
</dbReference>
<dbReference type="Pfam" id="PF12828">
    <property type="entry name" value="PXB"/>
    <property type="match status" value="1"/>
</dbReference>
<dbReference type="GO" id="GO:0035091">
    <property type="term" value="F:phosphatidylinositol binding"/>
    <property type="evidence" value="ECO:0007669"/>
    <property type="project" value="InterPro"/>
</dbReference>
<dbReference type="Gene3D" id="3.30.1520.10">
    <property type="entry name" value="Phox-like domain"/>
    <property type="match status" value="1"/>
</dbReference>
<dbReference type="OrthoDB" id="2117459at2759"/>
<sequence>MTLSLSPTQEHFLKKELVSQQLAHEFRLLSSPDGLQRFGYPFSTEKATSDAFPLLRFFFDNFVLTFPFLSHNTAFWEAKVQPFYETFSAKKISSSEDRGELSKRRQVTNKMASGILLFFVSSIATKSDTEYFLTSVPNMDAVQKVTKRDVVLILPDEVDDMLTLTAPSTGFALNIAGVRRVDDKKGWFLLAPAYEFIVQVTDSEHAPYIVYRRYSEFLRLDKALRAQFPGKLLPAFPDKTKMEGRIAESESVETSPKGKSSMESYDSFASALLDSELKQQDNESSSLQNEPLLRTQNAQTLKKPIFNLMPPVPLKTLARKLSNPRLSPPSPTSSHLSPPKTSTRKLPNIERKLSPENAISVPREYLRLLLRGYMKLLLQNPEVASSPILASFLAPTASDTPPSPLEWRDIATRTQLDKARILNQMEFQKQAQLRALSLRENIDGLKSSLLHDLNGLHRLFSEFGTATSVADLRTSYLRSFIELMKIEIALTIYEMFLGQDMSREWFKSIKKIHGFFPYTVLSGILRITNPMKLMKAMMDLFLSTSVIPFSGKSLMQMCFSSMLNDDLRLQQSEIAALSENITTSQTWKHVSGEDIVQKLRAYVWEPSEETIVKIKARIELDGHDLVVGILCTHGYLTNDVIIADDTLKQVEKSFEAYQRVYKTTDGAHDDIELYSNIKSLFHLLLRQRDKELMKEVWDEPYLISLIKEIFTQFFTPMVEVFKLANLPLALKDFQAFMADLIATVDRLYEIMYELSPSLLLKEVMGVLERHQDKMMRFFNETYLKDTDGFFEGIIDWLEKFLRTLRFKFSHPQDLLDLDCLVAGDAKVVKDVDAIVALTLSKRLIYSEILKELLQTTATDYDDRIKQAWDQINDFSGIGSYNEFGVHEGDLVDLDMHTGEFKDIANADTVREKLDKLLAEPGHSCHEIERLRPGFAAMVTGLLRKIETQ</sequence>
<dbReference type="InterPro" id="IPR001683">
    <property type="entry name" value="PX_dom"/>
</dbReference>
<proteinExistence type="predicted"/>
<name>A0A1E3QZM6_9ASCO</name>
<dbReference type="AlphaFoldDB" id="A0A1E3QZM6"/>
<reference evidence="4" key="1">
    <citation type="submission" date="2016-05" db="EMBL/GenBank/DDBJ databases">
        <title>Comparative genomics of biotechnologically important yeasts.</title>
        <authorList>
            <consortium name="DOE Joint Genome Institute"/>
            <person name="Riley R."/>
            <person name="Haridas S."/>
            <person name="Wolfe K.H."/>
            <person name="Lopes M.R."/>
            <person name="Hittinger C.T."/>
            <person name="Goker M."/>
            <person name="Salamov A."/>
            <person name="Wisecaver J."/>
            <person name="Long T.M."/>
            <person name="Aerts A.L."/>
            <person name="Barry K."/>
            <person name="Choi C."/>
            <person name="Clum A."/>
            <person name="Coughlan A.Y."/>
            <person name="Deshpande S."/>
            <person name="Douglass A.P."/>
            <person name="Hanson S.J."/>
            <person name="Klenk H.-P."/>
            <person name="Labutti K."/>
            <person name="Lapidus A."/>
            <person name="Lindquist E."/>
            <person name="Lipzen A."/>
            <person name="Meier-Kolthoff J.P."/>
            <person name="Ohm R.A."/>
            <person name="Otillar R.P."/>
            <person name="Pangilinan J."/>
            <person name="Peng Y."/>
            <person name="Rokas A."/>
            <person name="Rosa C.A."/>
            <person name="Scheuner C."/>
            <person name="Sibirny A.A."/>
            <person name="Slot J.C."/>
            <person name="Stielow J.B."/>
            <person name="Sun H."/>
            <person name="Kurtzman C.P."/>
            <person name="Blackwell M."/>
            <person name="Grigoriev I.V."/>
            <person name="Jeffries T.W."/>
        </authorList>
    </citation>
    <scope>NUCLEOTIDE SEQUENCE [LARGE SCALE GENOMIC DNA]</scope>
    <source>
        <strain evidence="4">NRRL Y-12698</strain>
    </source>
</reference>
<dbReference type="InterPro" id="IPR024554">
    <property type="entry name" value="LEC1-like_C"/>
</dbReference>
<feature type="region of interest" description="Disordered" evidence="1">
    <location>
        <begin position="244"/>
        <end position="263"/>
    </location>
</feature>
<gene>
    <name evidence="3" type="ORF">BABINDRAFT_80437</name>
</gene>
<evidence type="ECO:0000256" key="1">
    <source>
        <dbReference type="SAM" id="MobiDB-lite"/>
    </source>
</evidence>
<evidence type="ECO:0000313" key="4">
    <source>
        <dbReference type="Proteomes" id="UP000094336"/>
    </source>
</evidence>
<dbReference type="EMBL" id="KV454426">
    <property type="protein sequence ID" value="ODQ83071.1"/>
    <property type="molecule type" value="Genomic_DNA"/>
</dbReference>
<dbReference type="CDD" id="cd06093">
    <property type="entry name" value="PX_domain"/>
    <property type="match status" value="1"/>
</dbReference>
<dbReference type="STRING" id="984486.A0A1E3QZM6"/>
<dbReference type="RefSeq" id="XP_018988399.1">
    <property type="nucleotide sequence ID" value="XM_019132724.1"/>
</dbReference>
<dbReference type="InterPro" id="IPR047168">
    <property type="entry name" value="LEC1-like"/>
</dbReference>
<evidence type="ECO:0000259" key="2">
    <source>
        <dbReference type="PROSITE" id="PS50195"/>
    </source>
</evidence>
<feature type="region of interest" description="Disordered" evidence="1">
    <location>
        <begin position="321"/>
        <end position="348"/>
    </location>
</feature>
<dbReference type="PROSITE" id="PS50195">
    <property type="entry name" value="PX"/>
    <property type="match status" value="1"/>
</dbReference>
<feature type="compositionally biased region" description="Polar residues" evidence="1">
    <location>
        <begin position="252"/>
        <end position="263"/>
    </location>
</feature>
<evidence type="ECO:0000313" key="3">
    <source>
        <dbReference type="EMBL" id="ODQ83071.1"/>
    </source>
</evidence>
<keyword evidence="4" id="KW-1185">Reference proteome</keyword>
<protein>
    <recommendedName>
        <fullName evidence="2">PX domain-containing protein</fullName>
    </recommendedName>
</protein>
<dbReference type="Proteomes" id="UP000094336">
    <property type="component" value="Unassembled WGS sequence"/>
</dbReference>
<dbReference type="SMART" id="SM00312">
    <property type="entry name" value="PX"/>
    <property type="match status" value="1"/>
</dbReference>
<dbReference type="InterPro" id="IPR024555">
    <property type="entry name" value="PX-associated"/>
</dbReference>
<feature type="compositionally biased region" description="Low complexity" evidence="1">
    <location>
        <begin position="332"/>
        <end position="341"/>
    </location>
</feature>
<feature type="domain" description="PX" evidence="2">
    <location>
        <begin position="174"/>
        <end position="400"/>
    </location>
</feature>
<dbReference type="PANTHER" id="PTHR47185">
    <property type="entry name" value="PX DOMAIN-CONTAINING PROTEIN YPR097W"/>
    <property type="match status" value="1"/>
</dbReference>
<dbReference type="GeneID" id="30150577"/>
<organism evidence="3 4">
    <name type="scientific">Babjeviella inositovora NRRL Y-12698</name>
    <dbReference type="NCBI Taxonomy" id="984486"/>
    <lineage>
        <taxon>Eukaryota</taxon>
        <taxon>Fungi</taxon>
        <taxon>Dikarya</taxon>
        <taxon>Ascomycota</taxon>
        <taxon>Saccharomycotina</taxon>
        <taxon>Pichiomycetes</taxon>
        <taxon>Serinales incertae sedis</taxon>
        <taxon>Babjeviella</taxon>
    </lineage>
</organism>
<dbReference type="Pfam" id="PF00787">
    <property type="entry name" value="PX"/>
    <property type="match status" value="1"/>
</dbReference>